<keyword evidence="4 5" id="KW-0408">Iron</keyword>
<sequence length="564" mass="60885">MVCHGCAADRRYRHLPDCGGLDHRGSPLHHAICAGNGRARILGQFRLSRDKQEDFACLGDGDGGDHGCRCPAAVHAATAACSGHRNDRCGFGWGRKLYKVEDQLGSGPQPTDWRSLMSAATNPFLSGIWAPMPAEVDLGALAVSGEIPIALRGHYLRMGPNPLKADPRFYHPFIGDGMVHGIEIADGKANWYRSRFIRSHRAAAQLGVIPAPGVRHGPGDTVNTSVGVVAGRILGMVEGGSTPVALAADLSTQDYTDFDGTLAGAFSAHPHRDPLTGEYHAITYQWMEPGKAAHVVIDRSGKVVREEPLGLQHGPMLHDCAFTARYVLIFDMPAAFNAKAAAAGSPFPYSWQPALPCRVGLMPRHGNAKDIIWCDVPLSYVYHAANAYDAEDGRVILDVCAFSSMFNADGDRNRGLERWVIDPLTRQVDVTSIDAATQEFPRIDERRFGQQHRLITTLSQPIEPTDPAPGGSALYLHDLETGAKQVHDFGAGCFPGEFMFIPCAPDSAEGDGWLIGLVIDINSDTTDLVILDVQSFAGPPVARVHLPHRIPPGFHGNWVADTAT</sequence>
<dbReference type="Pfam" id="PF03055">
    <property type="entry name" value="RPE65"/>
    <property type="match status" value="1"/>
</dbReference>
<evidence type="ECO:0000313" key="8">
    <source>
        <dbReference type="Proteomes" id="UP000319897"/>
    </source>
</evidence>
<evidence type="ECO:0000256" key="4">
    <source>
        <dbReference type="ARBA" id="ARBA00023004"/>
    </source>
</evidence>
<dbReference type="Proteomes" id="UP000319897">
    <property type="component" value="Unassembled WGS sequence"/>
</dbReference>
<accession>A0A501XRI2</accession>
<keyword evidence="3 6" id="KW-0560">Oxidoreductase</keyword>
<dbReference type="EC" id="1.13.11.-" evidence="6"/>
<dbReference type="GO" id="GO:0010436">
    <property type="term" value="F:carotenoid dioxygenase activity"/>
    <property type="evidence" value="ECO:0007669"/>
    <property type="project" value="TreeGrafter"/>
</dbReference>
<evidence type="ECO:0000256" key="2">
    <source>
        <dbReference type="ARBA" id="ARBA00022723"/>
    </source>
</evidence>
<dbReference type="AlphaFoldDB" id="A0A501XRI2"/>
<evidence type="ECO:0000256" key="6">
    <source>
        <dbReference type="RuleBase" id="RU364048"/>
    </source>
</evidence>
<feature type="binding site" evidence="5">
    <location>
        <position position="318"/>
    </location>
    <ligand>
        <name>Fe cation</name>
        <dbReference type="ChEBI" id="CHEBI:24875"/>
        <note>catalytic</note>
    </ligand>
</feature>
<keyword evidence="6" id="KW-0223">Dioxygenase</keyword>
<feature type="binding site" evidence="5">
    <location>
        <position position="555"/>
    </location>
    <ligand>
        <name>Fe cation</name>
        <dbReference type="ChEBI" id="CHEBI:24875"/>
        <note>catalytic</note>
    </ligand>
</feature>
<evidence type="ECO:0000313" key="7">
    <source>
        <dbReference type="EMBL" id="TPE63085.1"/>
    </source>
</evidence>
<feature type="binding site" evidence="5">
    <location>
        <position position="269"/>
    </location>
    <ligand>
        <name>Fe cation</name>
        <dbReference type="ChEBI" id="CHEBI:24875"/>
        <note>catalytic</note>
    </ligand>
</feature>
<dbReference type="OrthoDB" id="6636843at2"/>
<dbReference type="PANTHER" id="PTHR10543:SF89">
    <property type="entry name" value="CAROTENOID 9,10(9',10')-CLEAVAGE DIOXYGENASE 1"/>
    <property type="match status" value="1"/>
</dbReference>
<dbReference type="GO" id="GO:0046872">
    <property type="term" value="F:metal ion binding"/>
    <property type="evidence" value="ECO:0007669"/>
    <property type="project" value="UniProtKB-KW"/>
</dbReference>
<protein>
    <recommendedName>
        <fullName evidence="6">Dioxygenase</fullName>
        <ecNumber evidence="6">1.13.11.-</ecNumber>
    </recommendedName>
</protein>
<keyword evidence="8" id="KW-1185">Reference proteome</keyword>
<organism evidence="7 8">
    <name type="scientific">Sandaracinobacter neustonicus</name>
    <dbReference type="NCBI Taxonomy" id="1715348"/>
    <lineage>
        <taxon>Bacteria</taxon>
        <taxon>Pseudomonadati</taxon>
        <taxon>Pseudomonadota</taxon>
        <taxon>Alphaproteobacteria</taxon>
        <taxon>Sphingomonadales</taxon>
        <taxon>Sphingosinicellaceae</taxon>
        <taxon>Sandaracinobacter</taxon>
    </lineage>
</organism>
<evidence type="ECO:0000256" key="5">
    <source>
        <dbReference type="PIRSR" id="PIRSR604294-1"/>
    </source>
</evidence>
<proteinExistence type="inferred from homology"/>
<comment type="caution">
    <text evidence="7">The sequence shown here is derived from an EMBL/GenBank/DDBJ whole genome shotgun (WGS) entry which is preliminary data.</text>
</comment>
<reference evidence="7 8" key="1">
    <citation type="submission" date="2019-06" db="EMBL/GenBank/DDBJ databases">
        <authorList>
            <person name="Lee I."/>
            <person name="Jang G.I."/>
            <person name="Hwang C.Y."/>
        </authorList>
    </citation>
    <scope>NUCLEOTIDE SEQUENCE [LARGE SCALE GENOMIC DNA]</scope>
    <source>
        <strain evidence="7 8">PAMC 28131</strain>
    </source>
</reference>
<keyword evidence="2 5" id="KW-0479">Metal-binding</keyword>
<gene>
    <name evidence="7" type="ORF">FJQ54_04360</name>
</gene>
<dbReference type="EMBL" id="VFSU01000013">
    <property type="protein sequence ID" value="TPE63085.1"/>
    <property type="molecule type" value="Genomic_DNA"/>
</dbReference>
<dbReference type="GO" id="GO:0016121">
    <property type="term" value="P:carotene catabolic process"/>
    <property type="evidence" value="ECO:0007669"/>
    <property type="project" value="TreeGrafter"/>
</dbReference>
<name>A0A501XRI2_9SPHN</name>
<dbReference type="InterPro" id="IPR004294">
    <property type="entry name" value="Carotenoid_Oase"/>
</dbReference>
<feature type="binding site" evidence="5">
    <location>
        <position position="383"/>
    </location>
    <ligand>
        <name>Fe cation</name>
        <dbReference type="ChEBI" id="CHEBI:24875"/>
        <note>catalytic</note>
    </ligand>
</feature>
<dbReference type="PANTHER" id="PTHR10543">
    <property type="entry name" value="BETA-CAROTENE DIOXYGENASE"/>
    <property type="match status" value="1"/>
</dbReference>
<evidence type="ECO:0000256" key="1">
    <source>
        <dbReference type="ARBA" id="ARBA00006787"/>
    </source>
</evidence>
<comment type="similarity">
    <text evidence="1 6">Belongs to the carotenoid oxygenase family.</text>
</comment>
<comment type="cofactor">
    <cofactor evidence="5 6">
        <name>Fe(2+)</name>
        <dbReference type="ChEBI" id="CHEBI:29033"/>
    </cofactor>
    <text evidence="5 6">Binds 1 Fe(2+) ion per subunit.</text>
</comment>
<evidence type="ECO:0000256" key="3">
    <source>
        <dbReference type="ARBA" id="ARBA00023002"/>
    </source>
</evidence>